<evidence type="ECO:0000256" key="1">
    <source>
        <dbReference type="SAM" id="MobiDB-lite"/>
    </source>
</evidence>
<name>A0A8S9II19_BRACR</name>
<organism evidence="2 3">
    <name type="scientific">Brassica cretica</name>
    <name type="common">Mustard</name>
    <dbReference type="NCBI Taxonomy" id="69181"/>
    <lineage>
        <taxon>Eukaryota</taxon>
        <taxon>Viridiplantae</taxon>
        <taxon>Streptophyta</taxon>
        <taxon>Embryophyta</taxon>
        <taxon>Tracheophyta</taxon>
        <taxon>Spermatophyta</taxon>
        <taxon>Magnoliopsida</taxon>
        <taxon>eudicotyledons</taxon>
        <taxon>Gunneridae</taxon>
        <taxon>Pentapetalae</taxon>
        <taxon>rosids</taxon>
        <taxon>malvids</taxon>
        <taxon>Brassicales</taxon>
        <taxon>Brassicaceae</taxon>
        <taxon>Brassiceae</taxon>
        <taxon>Brassica</taxon>
    </lineage>
</organism>
<proteinExistence type="predicted"/>
<dbReference type="Proteomes" id="UP000712281">
    <property type="component" value="Unassembled WGS sequence"/>
</dbReference>
<reference evidence="2" key="1">
    <citation type="submission" date="2019-12" db="EMBL/GenBank/DDBJ databases">
        <title>Genome sequencing and annotation of Brassica cretica.</title>
        <authorList>
            <person name="Studholme D.J."/>
            <person name="Sarris P.F."/>
        </authorList>
    </citation>
    <scope>NUCLEOTIDE SEQUENCE</scope>
    <source>
        <strain evidence="2">PFS-001/15</strain>
        <tissue evidence="2">Leaf</tissue>
    </source>
</reference>
<evidence type="ECO:0000313" key="3">
    <source>
        <dbReference type="Proteomes" id="UP000712281"/>
    </source>
</evidence>
<dbReference type="EMBL" id="QGKW02001911">
    <property type="protein sequence ID" value="KAF2569023.1"/>
    <property type="molecule type" value="Genomic_DNA"/>
</dbReference>
<sequence length="103" mass="10866">MPPRVVKRGGGGAARRGGRVTRSAVKAQNPPIESADDESVNIGETSVSDAAVDAKEETPTPEEVDKSIEEENQLDESKQQSDSLDDLEAAANPDDVVPPQKLA</sequence>
<gene>
    <name evidence="2" type="ORF">F2Q68_00023941</name>
</gene>
<dbReference type="AlphaFoldDB" id="A0A8S9II19"/>
<feature type="compositionally biased region" description="Basic and acidic residues" evidence="1">
    <location>
        <begin position="52"/>
        <end position="79"/>
    </location>
</feature>
<comment type="caution">
    <text evidence="2">The sequence shown here is derived from an EMBL/GenBank/DDBJ whole genome shotgun (WGS) entry which is preliminary data.</text>
</comment>
<evidence type="ECO:0000313" key="2">
    <source>
        <dbReference type="EMBL" id="KAF2569023.1"/>
    </source>
</evidence>
<accession>A0A8S9II19</accession>
<protein>
    <submittedName>
        <fullName evidence="2">Uncharacterized protein</fullName>
    </submittedName>
</protein>
<feature type="region of interest" description="Disordered" evidence="1">
    <location>
        <begin position="1"/>
        <end position="103"/>
    </location>
</feature>